<feature type="transmembrane region" description="Helical" evidence="4">
    <location>
        <begin position="90"/>
        <end position="106"/>
    </location>
</feature>
<feature type="transmembrane region" description="Helical" evidence="4">
    <location>
        <begin position="113"/>
        <end position="134"/>
    </location>
</feature>
<dbReference type="AlphaFoldDB" id="A0AAP4C7L1"/>
<keyword evidence="4" id="KW-0812">Transmembrane</keyword>
<accession>A0AAP4C7L1</accession>
<keyword evidence="2 6" id="KW-0418">Kinase</keyword>
<evidence type="ECO:0000256" key="3">
    <source>
        <dbReference type="ARBA" id="ARBA00023012"/>
    </source>
</evidence>
<evidence type="ECO:0000259" key="5">
    <source>
        <dbReference type="Pfam" id="PF07730"/>
    </source>
</evidence>
<dbReference type="Pfam" id="PF07730">
    <property type="entry name" value="HisKA_3"/>
    <property type="match status" value="1"/>
</dbReference>
<name>A0AAP4C7L1_9MICC</name>
<dbReference type="PANTHER" id="PTHR24421">
    <property type="entry name" value="NITRATE/NITRITE SENSOR PROTEIN NARX-RELATED"/>
    <property type="match status" value="1"/>
</dbReference>
<organism evidence="6 7">
    <name type="scientific">Pseudoglutamicibacter cumminsii</name>
    <dbReference type="NCBI Taxonomy" id="156979"/>
    <lineage>
        <taxon>Bacteria</taxon>
        <taxon>Bacillati</taxon>
        <taxon>Actinomycetota</taxon>
        <taxon>Actinomycetes</taxon>
        <taxon>Micrococcales</taxon>
        <taxon>Micrococcaceae</taxon>
        <taxon>Pseudoglutamicibacter</taxon>
    </lineage>
</organism>
<dbReference type="Proteomes" id="UP001240483">
    <property type="component" value="Unassembled WGS sequence"/>
</dbReference>
<dbReference type="GO" id="GO:0000155">
    <property type="term" value="F:phosphorelay sensor kinase activity"/>
    <property type="evidence" value="ECO:0007669"/>
    <property type="project" value="InterPro"/>
</dbReference>
<keyword evidence="1" id="KW-0808">Transferase</keyword>
<dbReference type="Gene3D" id="3.30.565.10">
    <property type="entry name" value="Histidine kinase-like ATPase, C-terminal domain"/>
    <property type="match status" value="1"/>
</dbReference>
<evidence type="ECO:0000256" key="2">
    <source>
        <dbReference type="ARBA" id="ARBA00022777"/>
    </source>
</evidence>
<sequence length="354" mass="38847">MAVLIGVMEILSVRSDAGTFWDNELLHIVFTLTICITFSFVAFLGIFGELLFIGVYASFALMPEGPPLQLMMLGLGFIACRWIVARKTTWAILLLGSVVLIKAIQTEITLNHIVAYAFLIASTLLFGFGLRLTYEHVTTRNAELEQARLEVVQAESSIKKELARNLHDTVARDLARIAMTLESVGISHPDLRDQLDPIMKLARESSRRLKPTIAALNVDLEPSTFSAAVRESELVLGTRGISLTTMLPPELDQLFDQATSDIACLVLREATYNILKHAKRNSEAHLIVEAEDGNTSLTILNKRSAANSSAGITEGFGLINLHRQVEECGGKLTVSSSKTKWGLHAAFTRQAVDA</sequence>
<dbReference type="RefSeq" id="WP_285333480.1">
    <property type="nucleotide sequence ID" value="NZ_JASODW010000012.1"/>
</dbReference>
<proteinExistence type="predicted"/>
<evidence type="ECO:0000256" key="1">
    <source>
        <dbReference type="ARBA" id="ARBA00022679"/>
    </source>
</evidence>
<feature type="transmembrane region" description="Helical" evidence="4">
    <location>
        <begin position="28"/>
        <end position="56"/>
    </location>
</feature>
<protein>
    <submittedName>
        <fullName evidence="6">Histidine kinase</fullName>
    </submittedName>
</protein>
<keyword evidence="4" id="KW-0472">Membrane</keyword>
<reference evidence="6" key="1">
    <citation type="submission" date="2023-05" db="EMBL/GenBank/DDBJ databases">
        <title>Cataloging the Phylogenetic Diversity of Human Bladder Bacteria.</title>
        <authorList>
            <person name="Du J."/>
        </authorList>
    </citation>
    <scope>NUCLEOTIDE SEQUENCE</scope>
    <source>
        <strain evidence="6">UMB9978</strain>
    </source>
</reference>
<feature type="domain" description="Signal transduction histidine kinase subgroup 3 dimerisation and phosphoacceptor" evidence="5">
    <location>
        <begin position="160"/>
        <end position="216"/>
    </location>
</feature>
<evidence type="ECO:0000256" key="4">
    <source>
        <dbReference type="SAM" id="Phobius"/>
    </source>
</evidence>
<dbReference type="InterPro" id="IPR011712">
    <property type="entry name" value="Sig_transdc_His_kin_sub3_dim/P"/>
</dbReference>
<gene>
    <name evidence="6" type="ORF">QP116_08635</name>
</gene>
<dbReference type="InterPro" id="IPR036890">
    <property type="entry name" value="HATPase_C_sf"/>
</dbReference>
<keyword evidence="3" id="KW-0902">Two-component regulatory system</keyword>
<dbReference type="GO" id="GO:0046983">
    <property type="term" value="F:protein dimerization activity"/>
    <property type="evidence" value="ECO:0007669"/>
    <property type="project" value="InterPro"/>
</dbReference>
<evidence type="ECO:0000313" key="7">
    <source>
        <dbReference type="Proteomes" id="UP001240483"/>
    </source>
</evidence>
<keyword evidence="4" id="KW-1133">Transmembrane helix</keyword>
<dbReference type="PANTHER" id="PTHR24421:SF61">
    <property type="entry name" value="OXYGEN SENSOR HISTIDINE KINASE NREB"/>
    <property type="match status" value="1"/>
</dbReference>
<comment type="caution">
    <text evidence="6">The sequence shown here is derived from an EMBL/GenBank/DDBJ whole genome shotgun (WGS) entry which is preliminary data.</text>
</comment>
<evidence type="ECO:0000313" key="6">
    <source>
        <dbReference type="EMBL" id="MDK6275793.1"/>
    </source>
</evidence>
<dbReference type="GO" id="GO:0016020">
    <property type="term" value="C:membrane"/>
    <property type="evidence" value="ECO:0007669"/>
    <property type="project" value="InterPro"/>
</dbReference>
<dbReference type="EMBL" id="JASODW010000012">
    <property type="protein sequence ID" value="MDK6275793.1"/>
    <property type="molecule type" value="Genomic_DNA"/>
</dbReference>
<dbReference type="InterPro" id="IPR050482">
    <property type="entry name" value="Sensor_HK_TwoCompSys"/>
</dbReference>